<evidence type="ECO:0000313" key="2">
    <source>
        <dbReference type="Proteomes" id="UP000199103"/>
    </source>
</evidence>
<dbReference type="STRING" id="630515.SAMN04489812_1366"/>
<name>A0A1H1QRR5_9ACTN</name>
<keyword evidence="2" id="KW-1185">Reference proteome</keyword>
<proteinExistence type="predicted"/>
<dbReference type="AlphaFoldDB" id="A0A1H1QRR5"/>
<gene>
    <name evidence="1" type="ORF">SAMN04489812_1366</name>
</gene>
<dbReference type="InterPro" id="IPR027417">
    <property type="entry name" value="P-loop_NTPase"/>
</dbReference>
<organism evidence="1 2">
    <name type="scientific">Microlunatus soli</name>
    <dbReference type="NCBI Taxonomy" id="630515"/>
    <lineage>
        <taxon>Bacteria</taxon>
        <taxon>Bacillati</taxon>
        <taxon>Actinomycetota</taxon>
        <taxon>Actinomycetes</taxon>
        <taxon>Propionibacteriales</taxon>
        <taxon>Propionibacteriaceae</taxon>
        <taxon>Microlunatus</taxon>
    </lineage>
</organism>
<dbReference type="SUPFAM" id="SSF52540">
    <property type="entry name" value="P-loop containing nucleoside triphosphate hydrolases"/>
    <property type="match status" value="1"/>
</dbReference>
<dbReference type="EMBL" id="LT629772">
    <property type="protein sequence ID" value="SDS26171.1"/>
    <property type="molecule type" value="Genomic_DNA"/>
</dbReference>
<sequence length="236" mass="25324">MTMPPVDTERDCYGVAGRTVLLSVIGSPGTGKSTLCGTLCRHYASQGLCVERFEEHHIMTHPDYRTVAAEFGDSAQVAPGTLIDAFARYAGRCIDNGRDLVITDALIPHIPSLLAWGHSESEIASVITELEKVSGDLTVIIIMLTSDPAVTLPRAIAREADGWADSYIQKLTAAPGTAHVVDLPTAIQHLRDEAAVSRRLISRSGWQLITVDATADPSRVAELVLERLGERSAPSA</sequence>
<accession>A0A1H1QRR5</accession>
<evidence type="ECO:0008006" key="3">
    <source>
        <dbReference type="Google" id="ProtNLM"/>
    </source>
</evidence>
<protein>
    <recommendedName>
        <fullName evidence="3">AAA domain-containing protein</fullName>
    </recommendedName>
</protein>
<reference evidence="1 2" key="1">
    <citation type="submission" date="2016-10" db="EMBL/GenBank/DDBJ databases">
        <authorList>
            <person name="de Groot N.N."/>
        </authorList>
    </citation>
    <scope>NUCLEOTIDE SEQUENCE [LARGE SCALE GENOMIC DNA]</scope>
    <source>
        <strain evidence="1 2">DSM 21800</strain>
    </source>
</reference>
<dbReference type="Gene3D" id="3.40.50.300">
    <property type="entry name" value="P-loop containing nucleotide triphosphate hydrolases"/>
    <property type="match status" value="1"/>
</dbReference>
<dbReference type="Proteomes" id="UP000199103">
    <property type="component" value="Chromosome I"/>
</dbReference>
<evidence type="ECO:0000313" key="1">
    <source>
        <dbReference type="EMBL" id="SDS26171.1"/>
    </source>
</evidence>